<proteinExistence type="predicted"/>
<accession>A0A6P2C0B9</accession>
<gene>
    <name evidence="3" type="ORF">EAS64_18645</name>
</gene>
<dbReference type="SUPFAM" id="SSF63817">
    <property type="entry name" value="Sortase"/>
    <property type="match status" value="1"/>
</dbReference>
<keyword evidence="2" id="KW-0472">Membrane</keyword>
<sequence length="238" mass="24667">MGSWPRIAGLRVVMSWPDSEFAPPQAPRGQARIRLAGLLGISLIAGGALAIVVALAAQVHAPAPAAAAAGTTGRGGAKAPPLRQSLPVSVAIPAIGVRSRLLRVGLNPDGTIQVPSLVRSADEAAWYKYSATPGQPGTAVIEGHVDSYHGQAVFYRLGALRPGNRIEVTLADGVTAVFRVTGVREYAKDEFPAKIVYGQAGYPALRLITCGGDFDPATGHYLSSVVVFASLDSVAHQS</sequence>
<protein>
    <submittedName>
        <fullName evidence="3">Class F sortase</fullName>
    </submittedName>
</protein>
<dbReference type="AlphaFoldDB" id="A0A6P2C0B9"/>
<dbReference type="CDD" id="cd05829">
    <property type="entry name" value="Sortase_F"/>
    <property type="match status" value="1"/>
</dbReference>
<organism evidence="3 4">
    <name type="scientific">Trebonia kvetii</name>
    <dbReference type="NCBI Taxonomy" id="2480626"/>
    <lineage>
        <taxon>Bacteria</taxon>
        <taxon>Bacillati</taxon>
        <taxon>Actinomycetota</taxon>
        <taxon>Actinomycetes</taxon>
        <taxon>Streptosporangiales</taxon>
        <taxon>Treboniaceae</taxon>
        <taxon>Trebonia</taxon>
    </lineage>
</organism>
<keyword evidence="2" id="KW-0812">Transmembrane</keyword>
<keyword evidence="1" id="KW-0378">Hydrolase</keyword>
<evidence type="ECO:0000256" key="1">
    <source>
        <dbReference type="ARBA" id="ARBA00022801"/>
    </source>
</evidence>
<dbReference type="InterPro" id="IPR023365">
    <property type="entry name" value="Sortase_dom-sf"/>
</dbReference>
<evidence type="ECO:0000256" key="2">
    <source>
        <dbReference type="SAM" id="Phobius"/>
    </source>
</evidence>
<evidence type="ECO:0000313" key="4">
    <source>
        <dbReference type="Proteomes" id="UP000460272"/>
    </source>
</evidence>
<dbReference type="Proteomes" id="UP000460272">
    <property type="component" value="Unassembled WGS sequence"/>
</dbReference>
<keyword evidence="2" id="KW-1133">Transmembrane helix</keyword>
<dbReference type="EMBL" id="RPFW01000003">
    <property type="protein sequence ID" value="TVZ04387.1"/>
    <property type="molecule type" value="Genomic_DNA"/>
</dbReference>
<dbReference type="NCBIfam" id="NF033748">
    <property type="entry name" value="class_F_sortase"/>
    <property type="match status" value="1"/>
</dbReference>
<comment type="caution">
    <text evidence="3">The sequence shown here is derived from an EMBL/GenBank/DDBJ whole genome shotgun (WGS) entry which is preliminary data.</text>
</comment>
<evidence type="ECO:0000313" key="3">
    <source>
        <dbReference type="EMBL" id="TVZ04387.1"/>
    </source>
</evidence>
<dbReference type="InterPro" id="IPR042001">
    <property type="entry name" value="Sortase_F"/>
</dbReference>
<keyword evidence="4" id="KW-1185">Reference proteome</keyword>
<dbReference type="OrthoDB" id="525039at2"/>
<dbReference type="GO" id="GO:0016787">
    <property type="term" value="F:hydrolase activity"/>
    <property type="evidence" value="ECO:0007669"/>
    <property type="project" value="UniProtKB-KW"/>
</dbReference>
<dbReference type="Pfam" id="PF04203">
    <property type="entry name" value="Sortase"/>
    <property type="match status" value="1"/>
</dbReference>
<name>A0A6P2C0B9_9ACTN</name>
<dbReference type="Gene3D" id="2.40.260.10">
    <property type="entry name" value="Sortase"/>
    <property type="match status" value="1"/>
</dbReference>
<feature type="transmembrane region" description="Helical" evidence="2">
    <location>
        <begin position="35"/>
        <end position="57"/>
    </location>
</feature>
<dbReference type="RefSeq" id="WP_145854293.1">
    <property type="nucleotide sequence ID" value="NZ_RPFW01000003.1"/>
</dbReference>
<reference evidence="3 4" key="1">
    <citation type="submission" date="2018-11" db="EMBL/GenBank/DDBJ databases">
        <title>Trebonia kvetii gen.nov., sp.nov., a novel acidophilic actinobacterium, and proposal of the new actinobacterial family Treboniaceae fam. nov.</title>
        <authorList>
            <person name="Rapoport D."/>
            <person name="Sagova-Mareckova M."/>
            <person name="Sedlacek I."/>
            <person name="Provaznik J."/>
            <person name="Kralova S."/>
            <person name="Pavlinic D."/>
            <person name="Benes V."/>
            <person name="Kopecky J."/>
        </authorList>
    </citation>
    <scope>NUCLEOTIDE SEQUENCE [LARGE SCALE GENOMIC DNA]</scope>
    <source>
        <strain evidence="3 4">15Tr583</strain>
    </source>
</reference>
<dbReference type="InterPro" id="IPR005754">
    <property type="entry name" value="Sortase"/>
</dbReference>